<organism evidence="3">
    <name type="scientific">Desulfobacca acetoxidans</name>
    <dbReference type="NCBI Taxonomy" id="60893"/>
    <lineage>
        <taxon>Bacteria</taxon>
        <taxon>Pseudomonadati</taxon>
        <taxon>Thermodesulfobacteriota</taxon>
        <taxon>Desulfobaccia</taxon>
        <taxon>Desulfobaccales</taxon>
        <taxon>Desulfobaccaceae</taxon>
        <taxon>Desulfobacca</taxon>
    </lineage>
</organism>
<name>A0A7C3SLW5_9BACT</name>
<proteinExistence type="predicted"/>
<dbReference type="SUPFAM" id="SSF53756">
    <property type="entry name" value="UDP-Glycosyltransferase/glycogen phosphorylase"/>
    <property type="match status" value="1"/>
</dbReference>
<dbReference type="InterPro" id="IPR051199">
    <property type="entry name" value="LPS_LOS_Heptosyltrfase"/>
</dbReference>
<dbReference type="Pfam" id="PF01075">
    <property type="entry name" value="Glyco_transf_9"/>
    <property type="match status" value="1"/>
</dbReference>
<dbReference type="InterPro" id="IPR002201">
    <property type="entry name" value="Glyco_trans_9"/>
</dbReference>
<evidence type="ECO:0000256" key="2">
    <source>
        <dbReference type="ARBA" id="ARBA00022679"/>
    </source>
</evidence>
<reference evidence="3" key="1">
    <citation type="journal article" date="2020" name="mSystems">
        <title>Genome- and Community-Level Interaction Insights into Carbon Utilization and Element Cycling Functions of Hydrothermarchaeota in Hydrothermal Sediment.</title>
        <authorList>
            <person name="Zhou Z."/>
            <person name="Liu Y."/>
            <person name="Xu W."/>
            <person name="Pan J."/>
            <person name="Luo Z.H."/>
            <person name="Li M."/>
        </authorList>
    </citation>
    <scope>NUCLEOTIDE SEQUENCE [LARGE SCALE GENOMIC DNA]</scope>
    <source>
        <strain evidence="3">SpSt-776</strain>
    </source>
</reference>
<dbReference type="GO" id="GO:0005829">
    <property type="term" value="C:cytosol"/>
    <property type="evidence" value="ECO:0007669"/>
    <property type="project" value="TreeGrafter"/>
</dbReference>
<comment type="caution">
    <text evidence="3">The sequence shown here is derived from an EMBL/GenBank/DDBJ whole genome shotgun (WGS) entry which is preliminary data.</text>
</comment>
<evidence type="ECO:0000313" key="3">
    <source>
        <dbReference type="EMBL" id="HGB15218.1"/>
    </source>
</evidence>
<dbReference type="PANTHER" id="PTHR30160">
    <property type="entry name" value="TETRAACYLDISACCHARIDE 4'-KINASE-RELATED"/>
    <property type="match status" value="1"/>
</dbReference>
<evidence type="ECO:0000256" key="1">
    <source>
        <dbReference type="ARBA" id="ARBA00022676"/>
    </source>
</evidence>
<dbReference type="AlphaFoldDB" id="A0A7C3SLW5"/>
<gene>
    <name evidence="3" type="ORF">ENV62_08300</name>
</gene>
<dbReference type="GO" id="GO:0008713">
    <property type="term" value="F:ADP-heptose-lipopolysaccharide heptosyltransferase activity"/>
    <property type="evidence" value="ECO:0007669"/>
    <property type="project" value="TreeGrafter"/>
</dbReference>
<dbReference type="EMBL" id="DTHB01000053">
    <property type="protein sequence ID" value="HGB15218.1"/>
    <property type="molecule type" value="Genomic_DNA"/>
</dbReference>
<accession>A0A7C3SLW5</accession>
<sequence>MKFALTANLYFRVRHYLGLPSPEGGEKGVVLPKRVHRILVSPFSTDIRKSLSSADIKALLAWLKHKFPESRAVLCLNPGDGGKVADIGEVDFFIFGKSEGRSRQFLRMVKECNLFVGVDAGPLHLADALGKPGLGLFGPSAPETVLDVGSCVVPFRAAELQGVFCALQSCPEPHCLHALFQNGLEKHRYSPSLHPVKERTTCRFLI</sequence>
<dbReference type="GO" id="GO:0009244">
    <property type="term" value="P:lipopolysaccharide core region biosynthetic process"/>
    <property type="evidence" value="ECO:0007669"/>
    <property type="project" value="TreeGrafter"/>
</dbReference>
<protein>
    <recommendedName>
        <fullName evidence="4">Lipopolysaccharide heptosyltransferase family protein</fullName>
    </recommendedName>
</protein>
<keyword evidence="2" id="KW-0808">Transferase</keyword>
<evidence type="ECO:0008006" key="4">
    <source>
        <dbReference type="Google" id="ProtNLM"/>
    </source>
</evidence>
<keyword evidence="1" id="KW-0328">Glycosyltransferase</keyword>
<dbReference type="Gene3D" id="3.40.50.2000">
    <property type="entry name" value="Glycogen Phosphorylase B"/>
    <property type="match status" value="1"/>
</dbReference>